<dbReference type="InterPro" id="IPR002110">
    <property type="entry name" value="Ankyrin_rpt"/>
</dbReference>
<keyword evidence="3 7" id="KW-0863">Zinc-finger</keyword>
<dbReference type="EMBL" id="OZ019897">
    <property type="protein sequence ID" value="CAK9227298.1"/>
    <property type="molecule type" value="Genomic_DNA"/>
</dbReference>
<dbReference type="InterPro" id="IPR000571">
    <property type="entry name" value="Znf_CCCH"/>
</dbReference>
<dbReference type="SUPFAM" id="SSF90229">
    <property type="entry name" value="CCCH zinc finger"/>
    <property type="match status" value="2"/>
</dbReference>
<feature type="region of interest" description="Disordered" evidence="8">
    <location>
        <begin position="1044"/>
        <end position="1064"/>
    </location>
</feature>
<organism evidence="10 11">
    <name type="scientific">Sphagnum troendelagicum</name>
    <dbReference type="NCBI Taxonomy" id="128251"/>
    <lineage>
        <taxon>Eukaryota</taxon>
        <taxon>Viridiplantae</taxon>
        <taxon>Streptophyta</taxon>
        <taxon>Embryophyta</taxon>
        <taxon>Bryophyta</taxon>
        <taxon>Sphagnophytina</taxon>
        <taxon>Sphagnopsida</taxon>
        <taxon>Sphagnales</taxon>
        <taxon>Sphagnaceae</taxon>
        <taxon>Sphagnum</taxon>
    </lineage>
</organism>
<dbReference type="PANTHER" id="PTHR24203:SF86">
    <property type="entry name" value="PROTEASOME 26S SUBUNIT, NON-ATPASE 10"/>
    <property type="match status" value="1"/>
</dbReference>
<feature type="compositionally biased region" description="Polar residues" evidence="8">
    <location>
        <begin position="1044"/>
        <end position="1061"/>
    </location>
</feature>
<keyword evidence="5 6" id="KW-0040">ANK repeat</keyword>
<keyword evidence="2" id="KW-0677">Repeat</keyword>
<dbReference type="PANTHER" id="PTHR24203">
    <property type="entry name" value="ANKYRIN REPEAT FAMILY PROTEIN"/>
    <property type="match status" value="1"/>
</dbReference>
<evidence type="ECO:0000259" key="9">
    <source>
        <dbReference type="PROSITE" id="PS50103"/>
    </source>
</evidence>
<evidence type="ECO:0000313" key="10">
    <source>
        <dbReference type="EMBL" id="CAK9227298.1"/>
    </source>
</evidence>
<evidence type="ECO:0000256" key="8">
    <source>
        <dbReference type="SAM" id="MobiDB-lite"/>
    </source>
</evidence>
<evidence type="ECO:0000256" key="5">
    <source>
        <dbReference type="ARBA" id="ARBA00023043"/>
    </source>
</evidence>
<evidence type="ECO:0000256" key="7">
    <source>
        <dbReference type="PROSITE-ProRule" id="PRU00723"/>
    </source>
</evidence>
<dbReference type="InterPro" id="IPR036770">
    <property type="entry name" value="Ankyrin_rpt-contain_sf"/>
</dbReference>
<protein>
    <recommendedName>
        <fullName evidence="9">C3H1-type domain-containing protein</fullName>
    </recommendedName>
</protein>
<feature type="zinc finger region" description="C3H1-type" evidence="7">
    <location>
        <begin position="740"/>
        <end position="768"/>
    </location>
</feature>
<feature type="zinc finger region" description="C3H1-type" evidence="7">
    <location>
        <begin position="682"/>
        <end position="710"/>
    </location>
</feature>
<dbReference type="Pfam" id="PF12796">
    <property type="entry name" value="Ank_2"/>
    <property type="match status" value="1"/>
</dbReference>
<evidence type="ECO:0000313" key="11">
    <source>
        <dbReference type="Proteomes" id="UP001497512"/>
    </source>
</evidence>
<feature type="domain" description="C3H1-type" evidence="9">
    <location>
        <begin position="740"/>
        <end position="768"/>
    </location>
</feature>
<feature type="repeat" description="ANK" evidence="6">
    <location>
        <begin position="403"/>
        <end position="443"/>
    </location>
</feature>
<feature type="region of interest" description="Disordered" evidence="8">
    <location>
        <begin position="274"/>
        <end position="299"/>
    </location>
</feature>
<dbReference type="PROSITE" id="PS50103">
    <property type="entry name" value="ZF_C3H1"/>
    <property type="match status" value="2"/>
</dbReference>
<evidence type="ECO:0000256" key="3">
    <source>
        <dbReference type="ARBA" id="ARBA00022771"/>
    </source>
</evidence>
<dbReference type="Gene3D" id="1.25.40.20">
    <property type="entry name" value="Ankyrin repeat-containing domain"/>
    <property type="match status" value="2"/>
</dbReference>
<keyword evidence="1 7" id="KW-0479">Metal-binding</keyword>
<reference evidence="10" key="1">
    <citation type="submission" date="2024-02" db="EMBL/GenBank/DDBJ databases">
        <authorList>
            <consortium name="ELIXIR-Norway"/>
            <consortium name="Elixir Norway"/>
        </authorList>
    </citation>
    <scope>NUCLEOTIDE SEQUENCE</scope>
</reference>
<dbReference type="PROSITE" id="PS50088">
    <property type="entry name" value="ANK_REPEAT"/>
    <property type="match status" value="3"/>
</dbReference>
<proteinExistence type="predicted"/>
<evidence type="ECO:0000256" key="4">
    <source>
        <dbReference type="ARBA" id="ARBA00022833"/>
    </source>
</evidence>
<evidence type="ECO:0000256" key="6">
    <source>
        <dbReference type="PROSITE-ProRule" id="PRU00023"/>
    </source>
</evidence>
<feature type="repeat" description="ANK" evidence="6">
    <location>
        <begin position="478"/>
        <end position="510"/>
    </location>
</feature>
<sequence length="1080" mass="116663">MREGSTLAVEAAERMGTGTIWNEVKQQGTPRKAAAPRLVDMAAKLEEAVMSSRLEVAWDLSTPAAFIVAKLREKDLREIQALELKCKDQMVPLAFKLARGLKLVPLVALLLVGRGAVLNSVAKKAADPGGMKKVDTGLNVGAKQVDSLGNLAAKKLDTPLAKKVEPTPVSGLVKKVEGCDDCPGGTLVDLVLGMALAHPSSCPPTRFADKLGKPKSFTEEGEATWMEGPNLHSLSDFDGGIGFEIAPKWLEDWKGGGGGSDSEHLKDFSKWDESFTAPKPRQDADDWEEVTSKSRKKSVSLPGLKDMEDKLRKTLSCGGAETENATNLRFFGHKTPTRGDDPDHNCAIARKLLECLLEFRPRLSAHAQSPFLPPLLRAAQASNEFFVALLLDAGAPVNDRDVDGNTALHWALRQATPLNRRTVNAHVVSQLLEAGASVTIGNKLGATPVHTAAGHGHFEALSLILDKDAGGVNVMAATKETPLHYAVKNNHVACSYLLLKHGANRNVASLRNQKPLQLAPSVEMRVLLTMDDKIIKEQSWEGLKEMLVQASSPVSPLFSLNYLQPQSPFPSQFPSIADSTSKSYFPSSFSQVRFPQSSSVSSQIGSSSPLQLFQPNPSSSLSFSESVSRPPVLSQSYPFSRPLSQDGNPFDWLAPQIQSINGQEVGRSSDRELIKETVNLPQYKTVMCRFYTSSEGCGWGSKCHFAHSEEELMSADRIDSSEYRIGASQGDINGDQLLKNFKTKLCTHNEKTGKCPHGSKCTFAHGPGELRGTLFAPSSARPIVKTEPKPAEIAVQRHYLPFRGKKVEVKRAMARIDYGDEPKLNSPTSPTGNSSYFLPTAPGSGSLRFSPSSPAGETVEEVFQVPQQAWSLPPLAVDSGSTNAPADIIHTSSRNTSTLFPDRNILPQGSPYNSSHLLPDSSNHPLAYHSAPTLSQNEVSRIANGSFPVQDNGNYFHSFGHLFPQSSSHSLDSVLATERGSFLEPVGASLSRHPFISPSHPHSMPGFLHSHPLDSVSLPYSNGNIAAHPLNRSVDPGSQSFYSNLPGTSSYATTNGSSQDGVNDEEEFSELLAMLQGGTL</sequence>
<evidence type="ECO:0000256" key="2">
    <source>
        <dbReference type="ARBA" id="ARBA00022737"/>
    </source>
</evidence>
<dbReference type="SMART" id="SM00248">
    <property type="entry name" value="ANK"/>
    <property type="match status" value="4"/>
</dbReference>
<dbReference type="Pfam" id="PF13637">
    <property type="entry name" value="Ank_4"/>
    <property type="match status" value="1"/>
</dbReference>
<dbReference type="Proteomes" id="UP001497512">
    <property type="component" value="Chromosome 5"/>
</dbReference>
<dbReference type="Gene3D" id="4.10.1000.10">
    <property type="entry name" value="Zinc finger, CCCH-type"/>
    <property type="match status" value="2"/>
</dbReference>
<accession>A0ABP0UQ83</accession>
<keyword evidence="4 7" id="KW-0862">Zinc</keyword>
<dbReference type="SUPFAM" id="SSF48403">
    <property type="entry name" value="Ankyrin repeat"/>
    <property type="match status" value="1"/>
</dbReference>
<dbReference type="SMART" id="SM00356">
    <property type="entry name" value="ZnF_C3H1"/>
    <property type="match status" value="2"/>
</dbReference>
<evidence type="ECO:0000256" key="1">
    <source>
        <dbReference type="ARBA" id="ARBA00022723"/>
    </source>
</evidence>
<dbReference type="Pfam" id="PF00642">
    <property type="entry name" value="zf-CCCH"/>
    <property type="match status" value="1"/>
</dbReference>
<feature type="repeat" description="ANK" evidence="6">
    <location>
        <begin position="444"/>
        <end position="469"/>
    </location>
</feature>
<gene>
    <name evidence="10" type="ORF">CSSPTR1EN2_LOCUS18669</name>
</gene>
<dbReference type="InterPro" id="IPR036855">
    <property type="entry name" value="Znf_CCCH_sf"/>
</dbReference>
<keyword evidence="11" id="KW-1185">Reference proteome</keyword>
<feature type="domain" description="C3H1-type" evidence="9">
    <location>
        <begin position="682"/>
        <end position="710"/>
    </location>
</feature>
<name>A0ABP0UQ83_9BRYO</name>
<dbReference type="PROSITE" id="PS50297">
    <property type="entry name" value="ANK_REP_REGION"/>
    <property type="match status" value="2"/>
</dbReference>